<comment type="caution">
    <text evidence="1">The sequence shown here is derived from an EMBL/GenBank/DDBJ whole genome shotgun (WGS) entry which is preliminary data.</text>
</comment>
<proteinExistence type="predicted"/>
<protein>
    <submittedName>
        <fullName evidence="1">Uncharacterized protein</fullName>
    </submittedName>
</protein>
<gene>
    <name evidence="1" type="ORF">C4N26_14290</name>
</gene>
<evidence type="ECO:0000313" key="2">
    <source>
        <dbReference type="Proteomes" id="UP000251144"/>
    </source>
</evidence>
<accession>A0A329TLP6</accession>
<name>A0A329TLP6_9FIRM</name>
<evidence type="ECO:0000313" key="1">
    <source>
        <dbReference type="EMBL" id="RAW49838.1"/>
    </source>
</evidence>
<dbReference type="EMBL" id="PRLB01000022">
    <property type="protein sequence ID" value="RAW49838.1"/>
    <property type="molecule type" value="Genomic_DNA"/>
</dbReference>
<reference evidence="1 2" key="1">
    <citation type="submission" date="2018-02" db="EMBL/GenBank/DDBJ databases">
        <title>Complete genome sequencing of Faecalibacterium prausnitzii strains isolated from the human gut.</title>
        <authorList>
            <person name="Fitzgerald B.C."/>
            <person name="Shkoporov A.N."/>
            <person name="Ross P.R."/>
            <person name="Hill C."/>
        </authorList>
    </citation>
    <scope>NUCLEOTIDE SEQUENCE [LARGE SCALE GENOMIC DNA]</scope>
    <source>
        <strain evidence="1 2">APC942/32-1</strain>
    </source>
</reference>
<organism evidence="1 2">
    <name type="scientific">Faecalibacterium prausnitzii</name>
    <dbReference type="NCBI Taxonomy" id="853"/>
    <lineage>
        <taxon>Bacteria</taxon>
        <taxon>Bacillati</taxon>
        <taxon>Bacillota</taxon>
        <taxon>Clostridia</taxon>
        <taxon>Eubacteriales</taxon>
        <taxon>Oscillospiraceae</taxon>
        <taxon>Faecalibacterium</taxon>
    </lineage>
</organism>
<sequence>MEDKTDNSEKKEEHDSLKPARDAIATAMRAAQFAKAIGTPLPKPLKWQREFYDATGVFPYGWYECPVCGYRTDWEPHACPICHTLLEP</sequence>
<dbReference type="Proteomes" id="UP000251144">
    <property type="component" value="Unassembled WGS sequence"/>
</dbReference>
<dbReference type="AlphaFoldDB" id="A0A329TLP6"/>
<dbReference type="OrthoDB" id="55748at541000"/>